<feature type="domain" description="Transposase DDE" evidence="1">
    <location>
        <begin position="8"/>
        <end position="199"/>
    </location>
</feature>
<organism evidence="2 3">
    <name type="scientific">Candidatus Magnetoglobus multicellularis str. Araruama</name>
    <dbReference type="NCBI Taxonomy" id="890399"/>
    <lineage>
        <taxon>Bacteria</taxon>
        <taxon>Pseudomonadati</taxon>
        <taxon>Thermodesulfobacteriota</taxon>
        <taxon>Desulfobacteria</taxon>
        <taxon>Desulfobacterales</taxon>
        <taxon>Desulfobacteraceae</taxon>
        <taxon>Candidatus Magnetoglobus</taxon>
    </lineage>
</organism>
<name>A0A1V1NSI3_9BACT</name>
<dbReference type="AlphaFoldDB" id="A0A1V1NSI3"/>
<accession>A0A1V1NSI3</accession>
<reference evidence="3" key="1">
    <citation type="submission" date="2012-11" db="EMBL/GenBank/DDBJ databases">
        <authorList>
            <person name="Lucero-Rivera Y.E."/>
            <person name="Tovar-Ramirez D."/>
        </authorList>
    </citation>
    <scope>NUCLEOTIDE SEQUENCE [LARGE SCALE GENOMIC DNA]</scope>
    <source>
        <strain evidence="3">Araruama</strain>
    </source>
</reference>
<evidence type="ECO:0000313" key="3">
    <source>
        <dbReference type="Proteomes" id="UP000189670"/>
    </source>
</evidence>
<proteinExistence type="predicted"/>
<protein>
    <recommendedName>
        <fullName evidence="1">Transposase DDE domain-containing protein</fullName>
    </recommendedName>
</protein>
<sequence length="208" mass="23398">MILTKELSQVTLEKSEENVTSKTGLSFVYHSMKDFGLNDSINDIFSHYRKKSNREIEPEKKIIASCLSTIAGGERVSDLEVLRADKAFLGSIGWDSMVSQDALHEWMGFSRNGARVRRIIEASALETMIKSELKKFIYDNDAMYYESDKNSAAYSYHKTKEFSGLLGFLPELGICNTVDFRPGNISPCTGVFNQLRKANKQAKSVGKK</sequence>
<dbReference type="EMBL" id="ATBP01002705">
    <property type="protein sequence ID" value="ETR65562.1"/>
    <property type="molecule type" value="Genomic_DNA"/>
</dbReference>
<gene>
    <name evidence="2" type="ORF">OMM_06003</name>
</gene>
<dbReference type="InterPro" id="IPR025668">
    <property type="entry name" value="Tnp_DDE_dom"/>
</dbReference>
<evidence type="ECO:0000259" key="1">
    <source>
        <dbReference type="Pfam" id="PF13701"/>
    </source>
</evidence>
<dbReference type="Proteomes" id="UP000189670">
    <property type="component" value="Unassembled WGS sequence"/>
</dbReference>
<comment type="caution">
    <text evidence="2">The sequence shown here is derived from an EMBL/GenBank/DDBJ whole genome shotgun (WGS) entry which is preliminary data.</text>
</comment>
<evidence type="ECO:0000313" key="2">
    <source>
        <dbReference type="EMBL" id="ETR65562.1"/>
    </source>
</evidence>
<dbReference type="Pfam" id="PF13701">
    <property type="entry name" value="DDE_Tnp_1_4"/>
    <property type="match status" value="1"/>
</dbReference>